<dbReference type="SUPFAM" id="SSF51905">
    <property type="entry name" value="FAD/NAD(P)-binding domain"/>
    <property type="match status" value="1"/>
</dbReference>
<gene>
    <name evidence="3" type="ORF">ACFOW7_16085</name>
</gene>
<reference evidence="4" key="1">
    <citation type="journal article" date="2019" name="Int. J. Syst. Evol. Microbiol.">
        <title>The Global Catalogue of Microorganisms (GCM) 10K type strain sequencing project: providing services to taxonomists for standard genome sequencing and annotation.</title>
        <authorList>
            <consortium name="The Broad Institute Genomics Platform"/>
            <consortium name="The Broad Institute Genome Sequencing Center for Infectious Disease"/>
            <person name="Wu L."/>
            <person name="Ma J."/>
        </authorList>
    </citation>
    <scope>NUCLEOTIDE SEQUENCE [LARGE SCALE GENOMIC DNA]</scope>
    <source>
        <strain evidence="4">LMG 29894</strain>
    </source>
</reference>
<evidence type="ECO:0000313" key="3">
    <source>
        <dbReference type="EMBL" id="MFC4160859.1"/>
    </source>
</evidence>
<sequence>MRVGVIGAGVIGLLFARRCAARQIKVDLFDAEALPNPKGRSVDISRLFRVVHPQNPELQRLAVQSRAYWLKWDQQSGGGRLRPARCYRCLDTGQAATLAGIYQQLGLEYQLYRPAEPSPLDAHYRVDQRLTVLAGQDAYVLNSQLILADLLRQLDKASSVRRHERCRVHKVGRDPAGNLYLAHDKGLSFYDVVFVATSAPTLLPEIYPEYFSTKPVLRHQFFLNVQVEGKGNERHMPPVLDLGDEVGSWVVPGFEPDCLKISAASFAFADEGFRQDIDHYTSLLLSRLKHRPLKVEPYVVPYYEIPHRAELDIPYIKQSLFPGVYIVDSCDAGLFKAAPALVDELCHTVFQQHGVNFAEPDFQHSF</sequence>
<name>A0ABV8MU28_9NEIS</name>
<protein>
    <submittedName>
        <fullName evidence="3">FAD-dependent oxidoreductase</fullName>
    </submittedName>
</protein>
<organism evidence="3 4">
    <name type="scientific">Chitinimonas lacunae</name>
    <dbReference type="NCBI Taxonomy" id="1963018"/>
    <lineage>
        <taxon>Bacteria</taxon>
        <taxon>Pseudomonadati</taxon>
        <taxon>Pseudomonadota</taxon>
        <taxon>Betaproteobacteria</taxon>
        <taxon>Neisseriales</taxon>
        <taxon>Chitinibacteraceae</taxon>
        <taxon>Chitinimonas</taxon>
    </lineage>
</organism>
<proteinExistence type="predicted"/>
<dbReference type="InterPro" id="IPR006076">
    <property type="entry name" value="FAD-dep_OxRdtase"/>
</dbReference>
<accession>A0ABV8MU28</accession>
<feature type="domain" description="FAD dependent oxidoreductase" evidence="2">
    <location>
        <begin position="3"/>
        <end position="327"/>
    </location>
</feature>
<dbReference type="Gene3D" id="3.50.50.60">
    <property type="entry name" value="FAD/NAD(P)-binding domain"/>
    <property type="match status" value="1"/>
</dbReference>
<dbReference type="Pfam" id="PF01266">
    <property type="entry name" value="DAO"/>
    <property type="match status" value="1"/>
</dbReference>
<dbReference type="InterPro" id="IPR036188">
    <property type="entry name" value="FAD/NAD-bd_sf"/>
</dbReference>
<evidence type="ECO:0000313" key="4">
    <source>
        <dbReference type="Proteomes" id="UP001595791"/>
    </source>
</evidence>
<keyword evidence="4" id="KW-1185">Reference proteome</keyword>
<comment type="caution">
    <text evidence="3">The sequence shown here is derived from an EMBL/GenBank/DDBJ whole genome shotgun (WGS) entry which is preliminary data.</text>
</comment>
<evidence type="ECO:0000259" key="2">
    <source>
        <dbReference type="Pfam" id="PF01266"/>
    </source>
</evidence>
<keyword evidence="1" id="KW-0560">Oxidoreductase</keyword>
<dbReference type="EMBL" id="JBHSBU010000001">
    <property type="protein sequence ID" value="MFC4160859.1"/>
    <property type="molecule type" value="Genomic_DNA"/>
</dbReference>
<dbReference type="Gene3D" id="3.30.9.10">
    <property type="entry name" value="D-Amino Acid Oxidase, subunit A, domain 2"/>
    <property type="match status" value="1"/>
</dbReference>
<dbReference type="RefSeq" id="WP_378166143.1">
    <property type="nucleotide sequence ID" value="NZ_JBHSBU010000001.1"/>
</dbReference>
<evidence type="ECO:0000256" key="1">
    <source>
        <dbReference type="ARBA" id="ARBA00023002"/>
    </source>
</evidence>
<dbReference type="Proteomes" id="UP001595791">
    <property type="component" value="Unassembled WGS sequence"/>
</dbReference>